<proteinExistence type="predicted"/>
<name>A0A7J9MZ12_GOSSC</name>
<dbReference type="AlphaFoldDB" id="A0A7J9MZ12"/>
<organism evidence="1 2">
    <name type="scientific">Gossypium schwendimanii</name>
    <name type="common">Cotton</name>
    <dbReference type="NCBI Taxonomy" id="34291"/>
    <lineage>
        <taxon>Eukaryota</taxon>
        <taxon>Viridiplantae</taxon>
        <taxon>Streptophyta</taxon>
        <taxon>Embryophyta</taxon>
        <taxon>Tracheophyta</taxon>
        <taxon>Spermatophyta</taxon>
        <taxon>Magnoliopsida</taxon>
        <taxon>eudicotyledons</taxon>
        <taxon>Gunneridae</taxon>
        <taxon>Pentapetalae</taxon>
        <taxon>rosids</taxon>
        <taxon>malvids</taxon>
        <taxon>Malvales</taxon>
        <taxon>Malvaceae</taxon>
        <taxon>Malvoideae</taxon>
        <taxon>Gossypium</taxon>
    </lineage>
</organism>
<sequence length="40" mass="4795">MREETTIFRVLLGDLALRRWGLVRERFLQCLMARLMGVIM</sequence>
<protein>
    <submittedName>
        <fullName evidence="1">Uncharacterized protein</fullName>
    </submittedName>
</protein>
<evidence type="ECO:0000313" key="2">
    <source>
        <dbReference type="Proteomes" id="UP000593576"/>
    </source>
</evidence>
<keyword evidence="2" id="KW-1185">Reference proteome</keyword>
<gene>
    <name evidence="1" type="ORF">Goshw_005792</name>
</gene>
<dbReference type="EMBL" id="JABFAF010264674">
    <property type="protein sequence ID" value="MBA0876343.1"/>
    <property type="molecule type" value="Genomic_DNA"/>
</dbReference>
<evidence type="ECO:0000313" key="1">
    <source>
        <dbReference type="EMBL" id="MBA0876343.1"/>
    </source>
</evidence>
<dbReference type="Proteomes" id="UP000593576">
    <property type="component" value="Unassembled WGS sequence"/>
</dbReference>
<reference evidence="1 2" key="1">
    <citation type="journal article" date="2019" name="Genome Biol. Evol.">
        <title>Insights into the evolution of the New World diploid cottons (Gossypium, subgenus Houzingenia) based on genome sequencing.</title>
        <authorList>
            <person name="Grover C.E."/>
            <person name="Arick M.A. 2nd"/>
            <person name="Thrash A."/>
            <person name="Conover J.L."/>
            <person name="Sanders W.S."/>
            <person name="Peterson D.G."/>
            <person name="Frelichowski J.E."/>
            <person name="Scheffler J.A."/>
            <person name="Scheffler B.E."/>
            <person name="Wendel J.F."/>
        </authorList>
    </citation>
    <scope>NUCLEOTIDE SEQUENCE [LARGE SCALE GENOMIC DNA]</scope>
    <source>
        <strain evidence="1">1</strain>
        <tissue evidence="1">Leaf</tissue>
    </source>
</reference>
<accession>A0A7J9MZ12</accession>
<comment type="caution">
    <text evidence="1">The sequence shown here is derived from an EMBL/GenBank/DDBJ whole genome shotgun (WGS) entry which is preliminary data.</text>
</comment>